<dbReference type="GO" id="GO:0034605">
    <property type="term" value="P:cellular response to heat"/>
    <property type="evidence" value="ECO:0007669"/>
    <property type="project" value="TreeGrafter"/>
</dbReference>
<keyword evidence="8" id="KW-0378">Hydrolase</keyword>
<dbReference type="InterPro" id="IPR027417">
    <property type="entry name" value="P-loop_NTPase"/>
</dbReference>
<evidence type="ECO:0000313" key="9">
    <source>
        <dbReference type="Proteomes" id="UP000769766"/>
    </source>
</evidence>
<dbReference type="SMART" id="SM01086">
    <property type="entry name" value="ClpB_D2-small"/>
    <property type="match status" value="1"/>
</dbReference>
<name>A0A932CN57_UNCTE</name>
<gene>
    <name evidence="8" type="ORF">HYY20_06275</name>
</gene>
<evidence type="ECO:0000256" key="3">
    <source>
        <dbReference type="ARBA" id="ARBA00022741"/>
    </source>
</evidence>
<dbReference type="FunFam" id="3.40.50.300:FF:000025">
    <property type="entry name" value="ATP-dependent Clp protease subunit"/>
    <property type="match status" value="1"/>
</dbReference>
<evidence type="ECO:0000313" key="8">
    <source>
        <dbReference type="EMBL" id="MBI2876470.1"/>
    </source>
</evidence>
<feature type="coiled-coil region" evidence="6">
    <location>
        <begin position="89"/>
        <end position="116"/>
    </location>
</feature>
<feature type="domain" description="UVR" evidence="7">
    <location>
        <begin position="67"/>
        <end position="102"/>
    </location>
</feature>
<dbReference type="InterPro" id="IPR041546">
    <property type="entry name" value="ClpA/ClpB_AAA_lid"/>
</dbReference>
<dbReference type="EMBL" id="JACPRF010000192">
    <property type="protein sequence ID" value="MBI2876470.1"/>
    <property type="molecule type" value="Genomic_DNA"/>
</dbReference>
<keyword evidence="5" id="KW-0143">Chaperone</keyword>
<keyword evidence="3" id="KW-0547">Nucleotide-binding</keyword>
<dbReference type="InterPro" id="IPR028299">
    <property type="entry name" value="ClpA/B_CS2"/>
</dbReference>
<reference evidence="8" key="1">
    <citation type="submission" date="2020-07" db="EMBL/GenBank/DDBJ databases">
        <title>Huge and variable diversity of episymbiotic CPR bacteria and DPANN archaea in groundwater ecosystems.</title>
        <authorList>
            <person name="He C.Y."/>
            <person name="Keren R."/>
            <person name="Whittaker M."/>
            <person name="Farag I.F."/>
            <person name="Doudna J."/>
            <person name="Cate J.H.D."/>
            <person name="Banfield J.F."/>
        </authorList>
    </citation>
    <scope>NUCLEOTIDE SEQUENCE</scope>
    <source>
        <strain evidence="8">NC_groundwater_672_Ag_B-0.1um_62_36</strain>
    </source>
</reference>
<dbReference type="GO" id="GO:0016887">
    <property type="term" value="F:ATP hydrolysis activity"/>
    <property type="evidence" value="ECO:0007669"/>
    <property type="project" value="InterPro"/>
</dbReference>
<proteinExistence type="inferred from homology"/>
<comment type="similarity">
    <text evidence="1">Belongs to the ClpA/ClpB family.</text>
</comment>
<sequence>IRGLKDKYETHHRAKFTEDAIVAASKLSDRYISDRFLPDKAIDVIDEAGSRARLKKSTLPPDVRDVQRQIEKIVWDKKKSIESQEFEKAVELRDKEEDLRRKLQLLKEEWEESQDELEPVVSSEDIAEIVARMTGIPVTNIHEEESQRLLNMEEELHQRVVGQEEAIEMITRAIRRSRAGFRDPGKPIGSFMFLGPSGVGKTHLARTLAHFLFGKESALVRLDMSEYSERFTVSRLTGAPPGYVGYEEGGQLTEQIRRKPYSVILLDEIEKAHPDVFNILLQIMDDGRLTDSYGRVVNFKNTVVIMTSNISARVIEKNTALGFQRSSEKDVLDKMKENINAELKKVFNPEFLNRLDAVVVFHPLSKGHILSIIDILLGDLEKQLEEHGLSLEIESAAKEWLAEEGYNPTYGARPLRRAIQRYIEDPLSEEVLKGRFKEGDTIMLRFDGERLVFSEKKEAELILSEL</sequence>
<keyword evidence="6" id="KW-0175">Coiled coil</keyword>
<dbReference type="GO" id="GO:0005524">
    <property type="term" value="F:ATP binding"/>
    <property type="evidence" value="ECO:0007669"/>
    <property type="project" value="UniProtKB-KW"/>
</dbReference>
<dbReference type="Pfam" id="PF17871">
    <property type="entry name" value="AAA_lid_9"/>
    <property type="match status" value="1"/>
</dbReference>
<accession>A0A932CN57</accession>
<evidence type="ECO:0000256" key="5">
    <source>
        <dbReference type="ARBA" id="ARBA00023186"/>
    </source>
</evidence>
<dbReference type="SMART" id="SM00382">
    <property type="entry name" value="AAA"/>
    <property type="match status" value="1"/>
</dbReference>
<dbReference type="InterPro" id="IPR001270">
    <property type="entry name" value="ClpA/B"/>
</dbReference>
<dbReference type="InterPro" id="IPR003959">
    <property type="entry name" value="ATPase_AAA_core"/>
</dbReference>
<dbReference type="InterPro" id="IPR050130">
    <property type="entry name" value="ClpA_ClpB"/>
</dbReference>
<keyword evidence="8" id="KW-0645">Protease</keyword>
<evidence type="ECO:0000259" key="7">
    <source>
        <dbReference type="PROSITE" id="PS50151"/>
    </source>
</evidence>
<dbReference type="AlphaFoldDB" id="A0A932CN57"/>
<evidence type="ECO:0000256" key="1">
    <source>
        <dbReference type="ARBA" id="ARBA00008675"/>
    </source>
</evidence>
<dbReference type="Pfam" id="PF10431">
    <property type="entry name" value="ClpB_D2-small"/>
    <property type="match status" value="1"/>
</dbReference>
<protein>
    <submittedName>
        <fullName evidence="8">ATP-dependent Clp protease ATP-binding subunit</fullName>
    </submittedName>
</protein>
<dbReference type="PRINTS" id="PR00300">
    <property type="entry name" value="CLPPROTEASEA"/>
</dbReference>
<dbReference type="GO" id="GO:0008233">
    <property type="term" value="F:peptidase activity"/>
    <property type="evidence" value="ECO:0007669"/>
    <property type="project" value="UniProtKB-KW"/>
</dbReference>
<dbReference type="InterPro" id="IPR003593">
    <property type="entry name" value="AAA+_ATPase"/>
</dbReference>
<dbReference type="CDD" id="cd19499">
    <property type="entry name" value="RecA-like_ClpB_Hsp104-like"/>
    <property type="match status" value="1"/>
</dbReference>
<dbReference type="Gene3D" id="1.10.8.60">
    <property type="match status" value="2"/>
</dbReference>
<dbReference type="PROSITE" id="PS00871">
    <property type="entry name" value="CLPAB_2"/>
    <property type="match status" value="1"/>
</dbReference>
<evidence type="ECO:0000256" key="6">
    <source>
        <dbReference type="SAM" id="Coils"/>
    </source>
</evidence>
<keyword evidence="2" id="KW-0677">Repeat</keyword>
<evidence type="ECO:0000256" key="4">
    <source>
        <dbReference type="ARBA" id="ARBA00022840"/>
    </source>
</evidence>
<keyword evidence="4 8" id="KW-0067">ATP-binding</keyword>
<dbReference type="PROSITE" id="PS50151">
    <property type="entry name" value="UVR"/>
    <property type="match status" value="1"/>
</dbReference>
<comment type="caution">
    <text evidence="8">The sequence shown here is derived from an EMBL/GenBank/DDBJ whole genome shotgun (WGS) entry which is preliminary data.</text>
</comment>
<feature type="non-terminal residue" evidence="8">
    <location>
        <position position="1"/>
    </location>
</feature>
<dbReference type="GO" id="GO:0006508">
    <property type="term" value="P:proteolysis"/>
    <property type="evidence" value="ECO:0007669"/>
    <property type="project" value="UniProtKB-KW"/>
</dbReference>
<evidence type="ECO:0000256" key="2">
    <source>
        <dbReference type="ARBA" id="ARBA00022737"/>
    </source>
</evidence>
<dbReference type="Gene3D" id="4.10.860.10">
    <property type="entry name" value="UVR domain"/>
    <property type="match status" value="1"/>
</dbReference>
<dbReference type="GO" id="GO:0005737">
    <property type="term" value="C:cytoplasm"/>
    <property type="evidence" value="ECO:0007669"/>
    <property type="project" value="TreeGrafter"/>
</dbReference>
<dbReference type="PANTHER" id="PTHR11638:SF18">
    <property type="entry name" value="HEAT SHOCK PROTEIN 104"/>
    <property type="match status" value="1"/>
</dbReference>
<dbReference type="InterPro" id="IPR001943">
    <property type="entry name" value="UVR_dom"/>
</dbReference>
<dbReference type="PANTHER" id="PTHR11638">
    <property type="entry name" value="ATP-DEPENDENT CLP PROTEASE"/>
    <property type="match status" value="1"/>
</dbReference>
<dbReference type="InterPro" id="IPR019489">
    <property type="entry name" value="Clp_ATPase_C"/>
</dbReference>
<dbReference type="FunFam" id="1.10.8.60:FF:000017">
    <property type="entry name" value="ATP-dependent chaperone ClpB"/>
    <property type="match status" value="1"/>
</dbReference>
<dbReference type="Proteomes" id="UP000769766">
    <property type="component" value="Unassembled WGS sequence"/>
</dbReference>
<dbReference type="Gene3D" id="3.40.50.300">
    <property type="entry name" value="P-loop containing nucleotide triphosphate hydrolases"/>
    <property type="match status" value="1"/>
</dbReference>
<organism evidence="8 9">
    <name type="scientific">Tectimicrobiota bacterium</name>
    <dbReference type="NCBI Taxonomy" id="2528274"/>
    <lineage>
        <taxon>Bacteria</taxon>
        <taxon>Pseudomonadati</taxon>
        <taxon>Nitrospinota/Tectimicrobiota group</taxon>
        <taxon>Candidatus Tectimicrobiota</taxon>
    </lineage>
</organism>
<dbReference type="SUPFAM" id="SSF52540">
    <property type="entry name" value="P-loop containing nucleoside triphosphate hydrolases"/>
    <property type="match status" value="2"/>
</dbReference>
<dbReference type="Pfam" id="PF07724">
    <property type="entry name" value="AAA_2"/>
    <property type="match status" value="1"/>
</dbReference>